<keyword evidence="5" id="KW-1185">Reference proteome</keyword>
<dbReference type="PANTHER" id="PTHR47691">
    <property type="entry name" value="REGULATOR-RELATED"/>
    <property type="match status" value="1"/>
</dbReference>
<feature type="coiled-coil region" evidence="2">
    <location>
        <begin position="689"/>
        <end position="716"/>
    </location>
</feature>
<dbReference type="InterPro" id="IPR019734">
    <property type="entry name" value="TPR_rpt"/>
</dbReference>
<dbReference type="SUPFAM" id="SSF48452">
    <property type="entry name" value="TPR-like"/>
    <property type="match status" value="1"/>
</dbReference>
<dbReference type="Gene3D" id="1.25.40.10">
    <property type="entry name" value="Tetratricopeptide repeat domain"/>
    <property type="match status" value="1"/>
</dbReference>
<dbReference type="InterPro" id="IPR011990">
    <property type="entry name" value="TPR-like_helical_dom_sf"/>
</dbReference>
<dbReference type="AlphaFoldDB" id="A0A101SQ65"/>
<gene>
    <name evidence="4" type="ORF">AQJ64_32945</name>
</gene>
<dbReference type="InterPro" id="IPR027417">
    <property type="entry name" value="P-loop_NTPase"/>
</dbReference>
<evidence type="ECO:0000256" key="3">
    <source>
        <dbReference type="SAM" id="MobiDB-lite"/>
    </source>
</evidence>
<evidence type="ECO:0000313" key="4">
    <source>
        <dbReference type="EMBL" id="KUN78006.1"/>
    </source>
</evidence>
<dbReference type="OrthoDB" id="3311584at2"/>
<keyword evidence="2" id="KW-0175">Coiled coil</keyword>
<name>A0A101SQ65_9ACTN</name>
<keyword evidence="1" id="KW-0802">TPR repeat</keyword>
<dbReference type="Pfam" id="PF13424">
    <property type="entry name" value="TPR_12"/>
    <property type="match status" value="1"/>
</dbReference>
<dbReference type="RefSeq" id="WP_059203232.1">
    <property type="nucleotide sequence ID" value="NZ_KQ948777.1"/>
</dbReference>
<feature type="region of interest" description="Disordered" evidence="3">
    <location>
        <begin position="500"/>
        <end position="519"/>
    </location>
</feature>
<organism evidence="4 5">
    <name type="scientific">Streptomyces griseoruber</name>
    <dbReference type="NCBI Taxonomy" id="1943"/>
    <lineage>
        <taxon>Bacteria</taxon>
        <taxon>Bacillati</taxon>
        <taxon>Actinomycetota</taxon>
        <taxon>Actinomycetes</taxon>
        <taxon>Kitasatosporales</taxon>
        <taxon>Streptomycetaceae</taxon>
        <taxon>Streptomyces</taxon>
    </lineage>
</organism>
<dbReference type="PANTHER" id="PTHR47691:SF3">
    <property type="entry name" value="HTH-TYPE TRANSCRIPTIONAL REGULATOR RV0890C-RELATED"/>
    <property type="match status" value="1"/>
</dbReference>
<dbReference type="STRING" id="1943.AQJ64_32945"/>
<feature type="repeat" description="TPR" evidence="1">
    <location>
        <begin position="633"/>
        <end position="666"/>
    </location>
</feature>
<protein>
    <submittedName>
        <fullName evidence="4">Uncharacterized protein</fullName>
    </submittedName>
</protein>
<reference evidence="4 5" key="1">
    <citation type="submission" date="2015-10" db="EMBL/GenBank/DDBJ databases">
        <title>Draft genome sequence of Streptomyces griseoruber DSM 40281, type strain for the species Streptomyces griseoruber.</title>
        <authorList>
            <person name="Ruckert C."/>
            <person name="Winkler A."/>
            <person name="Kalinowski J."/>
            <person name="Kampfer P."/>
            <person name="Glaeser S."/>
        </authorList>
    </citation>
    <scope>NUCLEOTIDE SEQUENCE [LARGE SCALE GENOMIC DNA]</scope>
    <source>
        <strain evidence="4 5">DSM 40281</strain>
    </source>
</reference>
<dbReference type="SUPFAM" id="SSF52540">
    <property type="entry name" value="P-loop containing nucleoside triphosphate hydrolases"/>
    <property type="match status" value="1"/>
</dbReference>
<accession>A0A101SQ65</accession>
<dbReference type="PROSITE" id="PS50005">
    <property type="entry name" value="TPR"/>
    <property type="match status" value="1"/>
</dbReference>
<evidence type="ECO:0000256" key="2">
    <source>
        <dbReference type="SAM" id="Coils"/>
    </source>
</evidence>
<dbReference type="EMBL" id="LMWW01000055">
    <property type="protein sequence ID" value="KUN78006.1"/>
    <property type="molecule type" value="Genomic_DNA"/>
</dbReference>
<dbReference type="Proteomes" id="UP000052982">
    <property type="component" value="Unassembled WGS sequence"/>
</dbReference>
<feature type="compositionally biased region" description="Pro residues" evidence="3">
    <location>
        <begin position="502"/>
        <end position="515"/>
    </location>
</feature>
<evidence type="ECO:0000256" key="1">
    <source>
        <dbReference type="PROSITE-ProRule" id="PRU00339"/>
    </source>
</evidence>
<comment type="caution">
    <text evidence="4">The sequence shown here is derived from an EMBL/GenBank/DDBJ whole genome shotgun (WGS) entry which is preliminary data.</text>
</comment>
<proteinExistence type="predicted"/>
<dbReference type="Gene3D" id="3.40.50.300">
    <property type="entry name" value="P-loop containing nucleotide triphosphate hydrolases"/>
    <property type="match status" value="1"/>
</dbReference>
<sequence length="802" mass="86527">MRVPPSDRLEAMRSAVFASHARPESSAWQDLATVVRTAARTDGAVARLWPPENSPPATARPRLERLVQALDELAAHDGGTERAVTWWLRRHAPGAPPGTSNTVGGNSVIHGPSVQGRDFYGDLHFHGPPEPARARLPVPRQLPPATARFVDRESDRAALDALRAGHPAHHPQVLVVSGLAGVGKTTLVSHWLHEHSAGFPDGILYSDLGGHRAEGDGGPVPPATVLERFLLALGAPVVPADTAGRSALWRSLTAGLRLAVVLDNAVTAAQVRPLLPGTSTALTVVTSRTILTGLRVDGAALHRLEALPAESAVALLAVGGGSRVAREPAAAQRVVELCGRLPLTVCLASAQLAVRPHRSVSALAETLSRTQGALDGLHIEGEAVMRTALDLSYGLLPRESATLYRRMGLLPTDRHDLALLTALTDASDLTDVDNALHALVEANLVEETGPGVYRFHDLVRQHAHRLGAEREGPEQRDRALRGFVDWCLATAAVAESLLTPSHPLPDHAPPAPHAAPTPLAGPEEALAWLDTHRDGLMNAVRHCAEAGWHTSCWRLTDALWPLFQRLRPSDMWIEAHRLGLDAARRSGSQPGEGRMLTSGAIGLRDGGRYEEAADWYRQALELALAEGDVRQQAQAVNGLGHLCLLTGRLDEAREHFGRALRLRESIGYHRGAALSRRRLGETALAAGDLPEAARQLSRALTELESLQESYEATRALALLGRAETRGGNEDGTRHLREALERFRTGPGRSEHWEARTLEWLGRAAETRGETAQAVGHYEAARDLLLRLDPAGARRLDDRLRHL</sequence>
<dbReference type="SMART" id="SM00028">
    <property type="entry name" value="TPR"/>
    <property type="match status" value="3"/>
</dbReference>
<evidence type="ECO:0000313" key="5">
    <source>
        <dbReference type="Proteomes" id="UP000052982"/>
    </source>
</evidence>